<protein>
    <recommendedName>
        <fullName evidence="3">AMP-dependent synthetase/ligase domain-containing protein</fullName>
    </recommendedName>
</protein>
<dbReference type="PROSITE" id="PS00455">
    <property type="entry name" value="AMP_BINDING"/>
    <property type="match status" value="1"/>
</dbReference>
<name>A0A9W4HI74_PENOL</name>
<dbReference type="PANTHER" id="PTHR43201">
    <property type="entry name" value="ACYL-COA SYNTHETASE"/>
    <property type="match status" value="1"/>
</dbReference>
<feature type="domain" description="AMP-dependent synthetase/ligase" evidence="3">
    <location>
        <begin position="63"/>
        <end position="424"/>
    </location>
</feature>
<sequence length="774" mass="84262">MHNSLSETWGDAHTDRLPSTMEQFHDSLVNYSDNIALICTHQDAGLYGISTRDGSCKDAQSAPYLRWTFQDLKLGVSRLEGSLRSLGVKTGTPIITLLPNCAEFVLTWWAAMEIGAFVAPLDPRRLSNASETKNNLETIMKVADDKPPVIVAFDAESLDFPGISSIPRQAAIVVSTTRGTESHALFKDLMMTSQDADIDLTKRVEHEVTPPGRSCILFTSGSTSLPKGVIRRPNLQASFARDVFRTPGYETLPGDLWCCVTPNNHCVGINSLISPMLVGAGVLYPGEAFSAEATAQALLQERCTHMIMVPTNVSLIAEYLAEDTGDMRTSLKAVALAGSPPTIQTVETCLQALGTRGVCVRYGSTEGLACDSEIVSNMQGIIGENGLLTVGRPVARDGVKICQPHGTDRLGVPLPRGMTGEIHYSAGAWRNHTMYIGREDTDDTCYTDYAGKRWLITGDEGMMDSQGRLYVVGRLKDTIIRGGENISPVAIEVRLANNPKLASKSIQIVGQPDPISGEVPIGVIASGPDFSETAAEIYRCIRADMGLMWAPHEVIHLAQLGLEDWPRTSMGKVNRNTLRKLVHKRYEDSLEASGGNGGHSGAMTGDGHIRQQILRAWASALALDEEKLPLDISISQFADSLSVAQVRGHLRRTVPGLGNISVRDVSGNNTLSEQIDLVVQAWRREGHNSPEESDHEGPPTADEMLHTIGQPDLFTPTKTLVMEVIEQQGFRWDDVASVFPAQNLVDELSRNGMLDTLRFQYAFTTKTEGSLEVS</sequence>
<keyword evidence="2" id="KW-0436">Ligase</keyword>
<keyword evidence="5" id="KW-1185">Reference proteome</keyword>
<dbReference type="EMBL" id="CAJVOS010000014">
    <property type="protein sequence ID" value="CAG8023165.1"/>
    <property type="molecule type" value="Genomic_DNA"/>
</dbReference>
<evidence type="ECO:0000259" key="3">
    <source>
        <dbReference type="Pfam" id="PF00501"/>
    </source>
</evidence>
<gene>
    <name evidence="4" type="ORF">POLS_LOCUS2463</name>
</gene>
<evidence type="ECO:0000313" key="5">
    <source>
        <dbReference type="Proteomes" id="UP001153618"/>
    </source>
</evidence>
<dbReference type="PANTHER" id="PTHR43201:SF5">
    <property type="entry name" value="MEDIUM-CHAIN ACYL-COA LIGASE ACSF2, MITOCHONDRIAL"/>
    <property type="match status" value="1"/>
</dbReference>
<dbReference type="InterPro" id="IPR045851">
    <property type="entry name" value="AMP-bd_C_sf"/>
</dbReference>
<reference evidence="4" key="1">
    <citation type="submission" date="2021-07" db="EMBL/GenBank/DDBJ databases">
        <authorList>
            <person name="Branca A.L. A."/>
        </authorList>
    </citation>
    <scope>NUCLEOTIDE SEQUENCE</scope>
</reference>
<evidence type="ECO:0000313" key="4">
    <source>
        <dbReference type="EMBL" id="CAG8023165.1"/>
    </source>
</evidence>
<dbReference type="OrthoDB" id="10253869at2759"/>
<dbReference type="Gene3D" id="3.40.50.12780">
    <property type="entry name" value="N-terminal domain of ligase-like"/>
    <property type="match status" value="1"/>
</dbReference>
<dbReference type="InterPro" id="IPR042099">
    <property type="entry name" value="ANL_N_sf"/>
</dbReference>
<dbReference type="Proteomes" id="UP001153618">
    <property type="component" value="Unassembled WGS sequence"/>
</dbReference>
<comment type="caution">
    <text evidence="4">The sequence shown here is derived from an EMBL/GenBank/DDBJ whole genome shotgun (WGS) entry which is preliminary data.</text>
</comment>
<dbReference type="GO" id="GO:0031956">
    <property type="term" value="F:medium-chain fatty acid-CoA ligase activity"/>
    <property type="evidence" value="ECO:0007669"/>
    <property type="project" value="TreeGrafter"/>
</dbReference>
<evidence type="ECO:0000256" key="2">
    <source>
        <dbReference type="ARBA" id="ARBA00022598"/>
    </source>
</evidence>
<dbReference type="InterPro" id="IPR000873">
    <property type="entry name" value="AMP-dep_synth/lig_dom"/>
</dbReference>
<dbReference type="GO" id="GO:0006631">
    <property type="term" value="P:fatty acid metabolic process"/>
    <property type="evidence" value="ECO:0007669"/>
    <property type="project" value="TreeGrafter"/>
</dbReference>
<organism evidence="4 5">
    <name type="scientific">Penicillium olsonii</name>
    <dbReference type="NCBI Taxonomy" id="99116"/>
    <lineage>
        <taxon>Eukaryota</taxon>
        <taxon>Fungi</taxon>
        <taxon>Dikarya</taxon>
        <taxon>Ascomycota</taxon>
        <taxon>Pezizomycotina</taxon>
        <taxon>Eurotiomycetes</taxon>
        <taxon>Eurotiomycetidae</taxon>
        <taxon>Eurotiales</taxon>
        <taxon>Aspergillaceae</taxon>
        <taxon>Penicillium</taxon>
    </lineage>
</organism>
<comment type="similarity">
    <text evidence="1">Belongs to the ATP-dependent AMP-binding enzyme family.</text>
</comment>
<dbReference type="InterPro" id="IPR020845">
    <property type="entry name" value="AMP-binding_CS"/>
</dbReference>
<accession>A0A9W4HI74</accession>
<dbReference type="CDD" id="cd04433">
    <property type="entry name" value="AFD_class_I"/>
    <property type="match status" value="1"/>
</dbReference>
<dbReference type="Gene3D" id="3.30.300.30">
    <property type="match status" value="1"/>
</dbReference>
<proteinExistence type="inferred from homology"/>
<dbReference type="SUPFAM" id="SSF56801">
    <property type="entry name" value="Acetyl-CoA synthetase-like"/>
    <property type="match status" value="1"/>
</dbReference>
<evidence type="ECO:0000256" key="1">
    <source>
        <dbReference type="ARBA" id="ARBA00006432"/>
    </source>
</evidence>
<dbReference type="AlphaFoldDB" id="A0A9W4HI74"/>
<dbReference type="Pfam" id="PF00501">
    <property type="entry name" value="AMP-binding"/>
    <property type="match status" value="1"/>
</dbReference>